<comment type="caution">
    <text evidence="1">The sequence shown here is derived from an EMBL/GenBank/DDBJ whole genome shotgun (WGS) entry which is preliminary data.</text>
</comment>
<reference evidence="1 2" key="1">
    <citation type="submission" date="2021-01" db="EMBL/GenBank/DDBJ databases">
        <title>Whole genome shotgun sequence of Plantactinospora endophytica NBRC 110450.</title>
        <authorList>
            <person name="Komaki H."/>
            <person name="Tamura T."/>
        </authorList>
    </citation>
    <scope>NUCLEOTIDE SEQUENCE [LARGE SCALE GENOMIC DNA]</scope>
    <source>
        <strain evidence="1 2">NBRC 110450</strain>
    </source>
</reference>
<proteinExistence type="predicted"/>
<gene>
    <name evidence="1" type="ORF">Pen02_72570</name>
</gene>
<dbReference type="Proteomes" id="UP000646749">
    <property type="component" value="Unassembled WGS sequence"/>
</dbReference>
<accession>A0ABQ4EC55</accession>
<dbReference type="RefSeq" id="WP_203870664.1">
    <property type="nucleotide sequence ID" value="NZ_BONW01000042.1"/>
</dbReference>
<organism evidence="1 2">
    <name type="scientific">Plantactinospora endophytica</name>
    <dbReference type="NCBI Taxonomy" id="673535"/>
    <lineage>
        <taxon>Bacteria</taxon>
        <taxon>Bacillati</taxon>
        <taxon>Actinomycetota</taxon>
        <taxon>Actinomycetes</taxon>
        <taxon>Micromonosporales</taxon>
        <taxon>Micromonosporaceae</taxon>
        <taxon>Plantactinospora</taxon>
    </lineage>
</organism>
<dbReference type="EMBL" id="BONW01000042">
    <property type="protein sequence ID" value="GIG92321.1"/>
    <property type="molecule type" value="Genomic_DNA"/>
</dbReference>
<evidence type="ECO:0000313" key="1">
    <source>
        <dbReference type="EMBL" id="GIG92321.1"/>
    </source>
</evidence>
<sequence length="59" mass="6628">MTVNLFDDPSCECSHNGQSHPYSIHTADACTSNDFYGLPCACTSFQPIKDYPAEEWRPE</sequence>
<evidence type="ECO:0000313" key="2">
    <source>
        <dbReference type="Proteomes" id="UP000646749"/>
    </source>
</evidence>
<keyword evidence="2" id="KW-1185">Reference proteome</keyword>
<name>A0ABQ4EC55_9ACTN</name>
<protein>
    <submittedName>
        <fullName evidence="1">Uncharacterized protein</fullName>
    </submittedName>
</protein>